<dbReference type="Pfam" id="PF25601">
    <property type="entry name" value="AAA_lid_14"/>
    <property type="match status" value="1"/>
</dbReference>
<dbReference type="InterPro" id="IPR025944">
    <property type="entry name" value="Sigma_54_int_dom_CS"/>
</dbReference>
<dbReference type="PROSITE" id="PS00676">
    <property type="entry name" value="SIGMA54_INTERACT_2"/>
    <property type="match status" value="1"/>
</dbReference>
<evidence type="ECO:0000313" key="9">
    <source>
        <dbReference type="EMBL" id="RMB12042.1"/>
    </source>
</evidence>
<dbReference type="PROSITE" id="PS00688">
    <property type="entry name" value="SIGMA54_INTERACT_3"/>
    <property type="match status" value="1"/>
</dbReference>
<dbReference type="Gene3D" id="3.40.50.300">
    <property type="entry name" value="P-loop containing nucleotide triphosphate hydrolases"/>
    <property type="match status" value="1"/>
</dbReference>
<evidence type="ECO:0000256" key="4">
    <source>
        <dbReference type="ARBA" id="ARBA00023015"/>
    </source>
</evidence>
<dbReference type="InterPro" id="IPR027417">
    <property type="entry name" value="P-loop_NTPase"/>
</dbReference>
<keyword evidence="2" id="KW-0067">ATP-binding</keyword>
<evidence type="ECO:0000313" key="10">
    <source>
        <dbReference type="Proteomes" id="UP000271227"/>
    </source>
</evidence>
<evidence type="ECO:0000256" key="6">
    <source>
        <dbReference type="ARBA" id="ARBA00023159"/>
    </source>
</evidence>
<dbReference type="CDD" id="cd00009">
    <property type="entry name" value="AAA"/>
    <property type="match status" value="1"/>
</dbReference>
<dbReference type="InterPro" id="IPR025943">
    <property type="entry name" value="Sigma_54_int_dom_ATP-bd_2"/>
</dbReference>
<gene>
    <name evidence="9" type="ORF">BXY39_0532</name>
</gene>
<evidence type="ECO:0000256" key="7">
    <source>
        <dbReference type="ARBA" id="ARBA00023163"/>
    </source>
</evidence>
<dbReference type="Gene3D" id="1.10.10.60">
    <property type="entry name" value="Homeodomain-like"/>
    <property type="match status" value="1"/>
</dbReference>
<organism evidence="9 10">
    <name type="scientific">Eilatimonas milleporae</name>
    <dbReference type="NCBI Taxonomy" id="911205"/>
    <lineage>
        <taxon>Bacteria</taxon>
        <taxon>Pseudomonadati</taxon>
        <taxon>Pseudomonadota</taxon>
        <taxon>Alphaproteobacteria</taxon>
        <taxon>Kordiimonadales</taxon>
        <taxon>Kordiimonadaceae</taxon>
        <taxon>Eilatimonas</taxon>
    </lineage>
</organism>
<accession>A0A3M0CRD1</accession>
<keyword evidence="3" id="KW-0902">Two-component regulatory system</keyword>
<dbReference type="InterPro" id="IPR002197">
    <property type="entry name" value="HTH_Fis"/>
</dbReference>
<dbReference type="SUPFAM" id="SSF52540">
    <property type="entry name" value="P-loop containing nucleoside triphosphate hydrolases"/>
    <property type="match status" value="1"/>
</dbReference>
<dbReference type="GO" id="GO:0005524">
    <property type="term" value="F:ATP binding"/>
    <property type="evidence" value="ECO:0007669"/>
    <property type="project" value="UniProtKB-KW"/>
</dbReference>
<dbReference type="InParanoid" id="A0A3M0CRD1"/>
<dbReference type="PROSITE" id="PS50045">
    <property type="entry name" value="SIGMA54_INTERACT_4"/>
    <property type="match status" value="1"/>
</dbReference>
<reference evidence="9 10" key="1">
    <citation type="submission" date="2018-10" db="EMBL/GenBank/DDBJ databases">
        <title>Genomic Encyclopedia of Archaeal and Bacterial Type Strains, Phase II (KMG-II): from individual species to whole genera.</title>
        <authorList>
            <person name="Goeker M."/>
        </authorList>
    </citation>
    <scope>NUCLEOTIDE SEQUENCE [LARGE SCALE GENOMIC DNA]</scope>
    <source>
        <strain evidence="9 10">DSM 25217</strain>
    </source>
</reference>
<sequence>MTTRVLVPVLGIVWHPEPARIGGVASLHFAGDAAVEVSRLVPSFRTAVVNTGAPLGDRHLSRSPVQLVRLGQRRFRIIPCRSRMQMTVNGQVVAEPVVRDLDDLGEEILIGLGRTVLLALFLRPADAGFAHGSSLAGISGVIAAVRRRIARAAPTDTSVLIRGETGAGKELAARDLHGLSGRSGKALISLNMATMSAALAPAELFGVKKGAFTGADSDRPGAFEQADGGTLFLDEIGATPAETQPMLLRALETGEVRRLGDQRSRRINVRIVAATDARLEQDSGHGGFNQPLLQRLEEFVITIPPLRHRRADIGILILELMSRIERPAVSEVQAVTFDMVIRMALHSWPGNVRELRNKIVALTLGEDPFDAVAGRGDNGRPVTLGRALYRDYDTIGEAELLKALDRSGWRIKPAAEMLNISRTSLYRLIAASQSIRMPVAIPEEEVRTAAEKTSGDFSEMCRHLRTPRDALKRHLRDLKMIS</sequence>
<keyword evidence="5" id="KW-0238">DNA-binding</keyword>
<dbReference type="GO" id="GO:0000160">
    <property type="term" value="P:phosphorelay signal transduction system"/>
    <property type="evidence" value="ECO:0007669"/>
    <property type="project" value="UniProtKB-KW"/>
</dbReference>
<proteinExistence type="predicted"/>
<evidence type="ECO:0000256" key="5">
    <source>
        <dbReference type="ARBA" id="ARBA00023125"/>
    </source>
</evidence>
<dbReference type="GO" id="GO:0043565">
    <property type="term" value="F:sequence-specific DNA binding"/>
    <property type="evidence" value="ECO:0007669"/>
    <property type="project" value="InterPro"/>
</dbReference>
<dbReference type="Pfam" id="PF00158">
    <property type="entry name" value="Sigma54_activat"/>
    <property type="match status" value="1"/>
</dbReference>
<dbReference type="Proteomes" id="UP000271227">
    <property type="component" value="Unassembled WGS sequence"/>
</dbReference>
<keyword evidence="4" id="KW-0805">Transcription regulation</keyword>
<keyword evidence="1" id="KW-0547">Nucleotide-binding</keyword>
<keyword evidence="7" id="KW-0804">Transcription</keyword>
<dbReference type="RefSeq" id="WP_170163570.1">
    <property type="nucleotide sequence ID" value="NZ_REFR01000009.1"/>
</dbReference>
<dbReference type="InterPro" id="IPR002078">
    <property type="entry name" value="Sigma_54_int"/>
</dbReference>
<dbReference type="Pfam" id="PF02954">
    <property type="entry name" value="HTH_8"/>
    <property type="match status" value="1"/>
</dbReference>
<dbReference type="Gene3D" id="1.10.8.60">
    <property type="match status" value="1"/>
</dbReference>
<dbReference type="PANTHER" id="PTHR32071:SF100">
    <property type="entry name" value="RESPONSE REGULATOR PROTEIN PILR"/>
    <property type="match status" value="1"/>
</dbReference>
<protein>
    <submittedName>
        <fullName evidence="9">Two-component system nitrogen regulation response regulator GlnG</fullName>
    </submittedName>
</protein>
<dbReference type="EMBL" id="REFR01000009">
    <property type="protein sequence ID" value="RMB12042.1"/>
    <property type="molecule type" value="Genomic_DNA"/>
</dbReference>
<dbReference type="FunFam" id="3.40.50.300:FF:000006">
    <property type="entry name" value="DNA-binding transcriptional regulator NtrC"/>
    <property type="match status" value="1"/>
</dbReference>
<dbReference type="SMART" id="SM00382">
    <property type="entry name" value="AAA"/>
    <property type="match status" value="1"/>
</dbReference>
<dbReference type="PANTHER" id="PTHR32071">
    <property type="entry name" value="TRANSCRIPTIONAL REGULATORY PROTEIN"/>
    <property type="match status" value="1"/>
</dbReference>
<evidence type="ECO:0000256" key="2">
    <source>
        <dbReference type="ARBA" id="ARBA00022840"/>
    </source>
</evidence>
<evidence type="ECO:0000256" key="3">
    <source>
        <dbReference type="ARBA" id="ARBA00023012"/>
    </source>
</evidence>
<dbReference type="GO" id="GO:0006355">
    <property type="term" value="P:regulation of DNA-templated transcription"/>
    <property type="evidence" value="ECO:0007669"/>
    <property type="project" value="InterPro"/>
</dbReference>
<dbReference type="InterPro" id="IPR003593">
    <property type="entry name" value="AAA+_ATPase"/>
</dbReference>
<evidence type="ECO:0000256" key="1">
    <source>
        <dbReference type="ARBA" id="ARBA00022741"/>
    </source>
</evidence>
<evidence type="ECO:0000259" key="8">
    <source>
        <dbReference type="PROSITE" id="PS50045"/>
    </source>
</evidence>
<keyword evidence="6" id="KW-0010">Activator</keyword>
<dbReference type="AlphaFoldDB" id="A0A3M0CRD1"/>
<keyword evidence="10" id="KW-1185">Reference proteome</keyword>
<feature type="domain" description="Sigma-54 factor interaction" evidence="8">
    <location>
        <begin position="135"/>
        <end position="364"/>
    </location>
</feature>
<comment type="caution">
    <text evidence="9">The sequence shown here is derived from an EMBL/GenBank/DDBJ whole genome shotgun (WGS) entry which is preliminary data.</text>
</comment>
<name>A0A3M0CRD1_9PROT</name>
<dbReference type="InterPro" id="IPR058031">
    <property type="entry name" value="AAA_lid_NorR"/>
</dbReference>